<feature type="transmembrane region" description="Helical" evidence="2">
    <location>
        <begin position="172"/>
        <end position="191"/>
    </location>
</feature>
<accession>A0A1J9VMM5</accession>
<feature type="transmembrane region" description="Helical" evidence="2">
    <location>
        <begin position="404"/>
        <end position="427"/>
    </location>
</feature>
<organism evidence="3 4">
    <name type="scientific">Bacillus paramycoides</name>
    <dbReference type="NCBI Taxonomy" id="2026194"/>
    <lineage>
        <taxon>Bacteria</taxon>
        <taxon>Bacillati</taxon>
        <taxon>Bacillota</taxon>
        <taxon>Bacilli</taxon>
        <taxon>Bacillales</taxon>
        <taxon>Bacillaceae</taxon>
        <taxon>Bacillus</taxon>
        <taxon>Bacillus cereus group</taxon>
    </lineage>
</organism>
<dbReference type="RefSeq" id="WP_071719627.1">
    <property type="nucleotide sequence ID" value="NZ_CBCSHB010000022.1"/>
</dbReference>
<feature type="transmembrane region" description="Helical" evidence="2">
    <location>
        <begin position="203"/>
        <end position="221"/>
    </location>
</feature>
<keyword evidence="1" id="KW-0175">Coiled coil</keyword>
<gene>
    <name evidence="3" type="ORF">BAU28_15510</name>
</gene>
<feature type="transmembrane region" description="Helical" evidence="2">
    <location>
        <begin position="41"/>
        <end position="59"/>
    </location>
</feature>
<dbReference type="AlphaFoldDB" id="A0A1J9VMM5"/>
<evidence type="ECO:0000313" key="4">
    <source>
        <dbReference type="Proteomes" id="UP000182788"/>
    </source>
</evidence>
<comment type="caution">
    <text evidence="3">The sequence shown here is derived from an EMBL/GenBank/DDBJ whole genome shotgun (WGS) entry which is preliminary data.</text>
</comment>
<evidence type="ECO:0000313" key="3">
    <source>
        <dbReference type="EMBL" id="OJD76796.1"/>
    </source>
</evidence>
<dbReference type="Pfam" id="PF13425">
    <property type="entry name" value="O-antigen_lig"/>
    <property type="match status" value="1"/>
</dbReference>
<keyword evidence="2" id="KW-0472">Membrane</keyword>
<dbReference type="EMBL" id="MAOI01000085">
    <property type="protein sequence ID" value="OJD76796.1"/>
    <property type="molecule type" value="Genomic_DNA"/>
</dbReference>
<reference evidence="3 4" key="1">
    <citation type="submission" date="2016-06" db="EMBL/GenBank/DDBJ databases">
        <title>First insights into the genetic diversity and population structure of in the Bacillus cereus group bacteria from diverse marine environments.</title>
        <authorList>
            <person name="Liu Y."/>
            <person name="Lai Q."/>
            <person name="Shao Z."/>
        </authorList>
    </citation>
    <scope>NUCLEOTIDE SEQUENCE [LARGE SCALE GENOMIC DNA]</scope>
    <source>
        <strain evidence="3 4">NH24A2</strain>
    </source>
</reference>
<feature type="transmembrane region" description="Helical" evidence="2">
    <location>
        <begin position="102"/>
        <end position="121"/>
    </location>
</feature>
<evidence type="ECO:0008006" key="5">
    <source>
        <dbReference type="Google" id="ProtNLM"/>
    </source>
</evidence>
<keyword evidence="2" id="KW-1133">Transmembrane helix</keyword>
<feature type="transmembrane region" description="Helical" evidence="2">
    <location>
        <begin position="133"/>
        <end position="152"/>
    </location>
</feature>
<feature type="transmembrane region" description="Helical" evidence="2">
    <location>
        <begin position="439"/>
        <end position="459"/>
    </location>
</feature>
<dbReference type="InterPro" id="IPR049504">
    <property type="entry name" value="O-antigen_lig"/>
</dbReference>
<evidence type="ECO:0000256" key="2">
    <source>
        <dbReference type="SAM" id="Phobius"/>
    </source>
</evidence>
<feature type="transmembrane region" description="Helical" evidence="2">
    <location>
        <begin position="12"/>
        <end position="35"/>
    </location>
</feature>
<dbReference type="Proteomes" id="UP000182788">
    <property type="component" value="Unassembled WGS sequence"/>
</dbReference>
<name>A0A1J9VMM5_9BACI</name>
<feature type="transmembrane region" description="Helical" evidence="2">
    <location>
        <begin position="465"/>
        <end position="482"/>
    </location>
</feature>
<sequence length="483" mass="54615">MLANQARVRFEHFLLFFIILQPVLDLLTSLSIILLKSNATVGIVVRFLIMAVGGIYILIQAKEKENRKFLIYLILLAVVLGIGFINNTLVKNPIVLGEEVKFVAKALYIYIMLGSYILALKSLKKTVNISDKVRNSIVYSTLIINAVMVISISTSTDFGSYEWMKVGSRGWFYAGNELGSILAIIFPIVVLYSIQKTKSVKHVLYWIPSLLMIYSLIQVGTKVGMGSIGATLAAVIGIIVLQLLFDRKNPNKKSLVLNAFIAVVLLAGVAGTFKMTPLAQNMGIHTNYLSEQNVAQQGQKEQEIKEKIKKEEKQHKVEKPEEKAKIEEEVKKELEKEQKKENQENLIFSGRQVYEERHKQFFKEAPMSQKLLGMGYAGNFKYNEQKQPDPKLIEMDFHDWFYDFGIIGFALLMIPFIYYGLRILLAFITRFKEIFNIKYGMISVSLVLALGIAYIAGHILTAPGVGIYFVVVLAYLIVDLEIE</sequence>
<feature type="coiled-coil region" evidence="1">
    <location>
        <begin position="294"/>
        <end position="344"/>
    </location>
</feature>
<feature type="transmembrane region" description="Helical" evidence="2">
    <location>
        <begin position="71"/>
        <end position="90"/>
    </location>
</feature>
<evidence type="ECO:0000256" key="1">
    <source>
        <dbReference type="SAM" id="Coils"/>
    </source>
</evidence>
<feature type="transmembrane region" description="Helical" evidence="2">
    <location>
        <begin position="254"/>
        <end position="273"/>
    </location>
</feature>
<dbReference type="GeneID" id="87593527"/>
<protein>
    <recommendedName>
        <fullName evidence="5">O-antigen ligase domain-containing protein</fullName>
    </recommendedName>
</protein>
<keyword evidence="2" id="KW-0812">Transmembrane</keyword>
<proteinExistence type="predicted"/>
<feature type="transmembrane region" description="Helical" evidence="2">
    <location>
        <begin position="227"/>
        <end position="245"/>
    </location>
</feature>